<dbReference type="AlphaFoldDB" id="A0A3E2B1I2"/>
<sequence>MRYPLRYWRIAILTCQVIIAGETGIVKENFDEFQKKFLGRNFGKKTEGDLLPAGFRDRVNW</sequence>
<protein>
    <submittedName>
        <fullName evidence="1">Uncharacterized protein</fullName>
    </submittedName>
</protein>
<evidence type="ECO:0000313" key="2">
    <source>
        <dbReference type="Proteomes" id="UP000260649"/>
    </source>
</evidence>
<reference evidence="1 2" key="1">
    <citation type="submission" date="2018-07" db="EMBL/GenBank/DDBJ databases">
        <title>GABA Modulating Bacteria of the Human Gut Microbiota.</title>
        <authorList>
            <person name="Strandwitz P."/>
            <person name="Kim K.H."/>
            <person name="Terekhova D."/>
            <person name="Liu J.K."/>
            <person name="Sharma A."/>
            <person name="Levering J."/>
            <person name="Mcdonald D."/>
            <person name="Dietrich D."/>
            <person name="Ramadhar T.R."/>
            <person name="Lekbua A."/>
            <person name="Mroue N."/>
            <person name="Liston C."/>
            <person name="Stewart E.J."/>
            <person name="Dubin M.J."/>
            <person name="Zengler K."/>
            <person name="Knight R."/>
            <person name="Gilbert J.A."/>
            <person name="Clardy J."/>
            <person name="Lewis K."/>
        </authorList>
    </citation>
    <scope>NUCLEOTIDE SEQUENCE [LARGE SCALE GENOMIC DNA]</scope>
    <source>
        <strain evidence="1 2">KLE1738</strain>
    </source>
</reference>
<gene>
    <name evidence="1" type="ORF">DV520_10540</name>
</gene>
<proteinExistence type="predicted"/>
<comment type="caution">
    <text evidence="1">The sequence shown here is derived from an EMBL/GenBank/DDBJ whole genome shotgun (WGS) entry which is preliminary data.</text>
</comment>
<evidence type="ECO:0000313" key="1">
    <source>
        <dbReference type="EMBL" id="RFT05855.1"/>
    </source>
</evidence>
<keyword evidence="2" id="KW-1185">Reference proteome</keyword>
<dbReference type="Proteomes" id="UP000260649">
    <property type="component" value="Unassembled WGS sequence"/>
</dbReference>
<name>A0A3E2B1I2_9FIRM</name>
<accession>A0A3E2B1I2</accession>
<organism evidence="1 2">
    <name type="scientific">Evtepia gabavorous</name>
    <dbReference type="NCBI Taxonomy" id="2211183"/>
    <lineage>
        <taxon>Bacteria</taxon>
        <taxon>Bacillati</taxon>
        <taxon>Bacillota</taxon>
        <taxon>Clostridia</taxon>
        <taxon>Eubacteriales</taxon>
        <taxon>Evtepia</taxon>
    </lineage>
</organism>
<dbReference type="EMBL" id="QQRQ01000025">
    <property type="protein sequence ID" value="RFT05855.1"/>
    <property type="molecule type" value="Genomic_DNA"/>
</dbReference>